<proteinExistence type="predicted"/>
<feature type="transmembrane region" description="Helical" evidence="1">
    <location>
        <begin position="308"/>
        <end position="325"/>
    </location>
</feature>
<evidence type="ECO:0000313" key="2">
    <source>
        <dbReference type="EMBL" id="RRR78150.1"/>
    </source>
</evidence>
<feature type="transmembrane region" description="Helical" evidence="1">
    <location>
        <begin position="128"/>
        <end position="149"/>
    </location>
</feature>
<dbReference type="Pfam" id="PF09852">
    <property type="entry name" value="DUF2079"/>
    <property type="match status" value="1"/>
</dbReference>
<keyword evidence="1" id="KW-0812">Transmembrane</keyword>
<dbReference type="EMBL" id="RSAS01000028">
    <property type="protein sequence ID" value="RRR78150.1"/>
    <property type="molecule type" value="Genomic_DNA"/>
</dbReference>
<feature type="transmembrane region" description="Helical" evidence="1">
    <location>
        <begin position="20"/>
        <end position="40"/>
    </location>
</feature>
<sequence>MELTRMSSRPAQPWFFDPLLWLTMAIIGGMLMLLSLARYWGYNALMLDLGNMSQAIWSATHGQPLVFTQPTGAYSRLAGHVEFFYFLLAPLYLLWPNPQILLISQALLATAGAIPAYRLALRQLDSRFAARCSALIYLLYPVMQTAVLFDLHGDTLAMPLLLFALDALDRKDWRSYGLWLALALSCKVYVAAPVAGIGAYLWLWGSERRVGLITLFAAVGYGGVVFFGVREWFASPQLEHSAATAYVRHYYSDLHLITESLLPRLLHGMVVFGPLLLLLWRGWRWLLPALPLSAAVLLSTGPGPSYHYAAHHYALVVPFLVMAVLDGAARDQARGLLTGQTWRWRANLGLSTLLVLVMGSLMVDQPLNPRFWQAPPGNGLHHWAYGVMPRDAVTTRFLAQHVPPDVPVVASVNLATRLINRETVHIVRHPDSKYEDHFLKVLDHVDYVVINTLFDWRTNTTYEQKELGYMLQDASFGLVAARDGLVVFERAAPPATHLQQTVRLTTTNPLPAVTHALGPAQLRGVELLPLEGRRFRASFVWQLQGPPPEDDWVAISQLGERSDARIVHLPTYASLPISTWPSETLVWETFEFIVPDDLPAGSYPWHVAWYPTTDPATPFVDVAVATDLVVATLEVR</sequence>
<feature type="transmembrane region" description="Helical" evidence="1">
    <location>
        <begin position="77"/>
        <end position="95"/>
    </location>
</feature>
<accession>A0A426UBJ4</accession>
<keyword evidence="1" id="KW-1133">Transmembrane helix</keyword>
<gene>
    <name evidence="2" type="ORF">EI684_00665</name>
</gene>
<feature type="transmembrane region" description="Helical" evidence="1">
    <location>
        <begin position="101"/>
        <end position="121"/>
    </location>
</feature>
<evidence type="ECO:0000313" key="3">
    <source>
        <dbReference type="Proteomes" id="UP000280307"/>
    </source>
</evidence>
<dbReference type="Proteomes" id="UP000280307">
    <property type="component" value="Unassembled WGS sequence"/>
</dbReference>
<evidence type="ECO:0000256" key="1">
    <source>
        <dbReference type="SAM" id="Phobius"/>
    </source>
</evidence>
<keyword evidence="1" id="KW-0472">Membrane</keyword>
<feature type="transmembrane region" description="Helical" evidence="1">
    <location>
        <begin position="285"/>
        <end position="302"/>
    </location>
</feature>
<protein>
    <submittedName>
        <fullName evidence="2">DUF2079 domain-containing protein</fullName>
    </submittedName>
</protein>
<dbReference type="InterPro" id="IPR018650">
    <property type="entry name" value="STSV1_Orf64"/>
</dbReference>
<feature type="transmembrane region" description="Helical" evidence="1">
    <location>
        <begin position="261"/>
        <end position="280"/>
    </location>
</feature>
<organism evidence="2 3">
    <name type="scientific">Candidatus Viridilinea halotolerans</name>
    <dbReference type="NCBI Taxonomy" id="2491704"/>
    <lineage>
        <taxon>Bacteria</taxon>
        <taxon>Bacillati</taxon>
        <taxon>Chloroflexota</taxon>
        <taxon>Chloroflexia</taxon>
        <taxon>Chloroflexales</taxon>
        <taxon>Chloroflexineae</taxon>
        <taxon>Oscillochloridaceae</taxon>
        <taxon>Candidatus Viridilinea</taxon>
    </lineage>
</organism>
<feature type="transmembrane region" description="Helical" evidence="1">
    <location>
        <begin position="210"/>
        <end position="229"/>
    </location>
</feature>
<name>A0A426UBJ4_9CHLR</name>
<reference evidence="2 3" key="1">
    <citation type="submission" date="2018-12" db="EMBL/GenBank/DDBJ databases">
        <title>Genome Sequence of Candidatus Viridilinea halotolerans isolated from saline sulfide-rich spring.</title>
        <authorList>
            <person name="Grouzdev D.S."/>
            <person name="Burganskaya E.I."/>
            <person name="Krutkina M.S."/>
            <person name="Sukhacheva M.V."/>
            <person name="Gorlenko V.M."/>
        </authorList>
    </citation>
    <scope>NUCLEOTIDE SEQUENCE [LARGE SCALE GENOMIC DNA]</scope>
    <source>
        <strain evidence="2">Chok-6</strain>
    </source>
</reference>
<feature type="transmembrane region" description="Helical" evidence="1">
    <location>
        <begin position="346"/>
        <end position="363"/>
    </location>
</feature>
<feature type="transmembrane region" description="Helical" evidence="1">
    <location>
        <begin position="178"/>
        <end position="203"/>
    </location>
</feature>
<dbReference type="AlphaFoldDB" id="A0A426UBJ4"/>
<comment type="caution">
    <text evidence="2">The sequence shown here is derived from an EMBL/GenBank/DDBJ whole genome shotgun (WGS) entry which is preliminary data.</text>
</comment>